<gene>
    <name evidence="1" type="ORF">ACFOWD_09260</name>
</gene>
<evidence type="ECO:0000313" key="2">
    <source>
        <dbReference type="Proteomes" id="UP001595826"/>
    </source>
</evidence>
<dbReference type="Proteomes" id="UP001595826">
    <property type="component" value="Unassembled WGS sequence"/>
</dbReference>
<dbReference type="EMBL" id="JBHSCY010000002">
    <property type="protein sequence ID" value="MFC4269090.1"/>
    <property type="molecule type" value="Genomic_DNA"/>
</dbReference>
<accession>A0ABV8R9E7</accession>
<organism evidence="1 2">
    <name type="scientific">Polaribacter marinivivus</name>
    <dbReference type="NCBI Taxonomy" id="1524260"/>
    <lineage>
        <taxon>Bacteria</taxon>
        <taxon>Pseudomonadati</taxon>
        <taxon>Bacteroidota</taxon>
        <taxon>Flavobacteriia</taxon>
        <taxon>Flavobacteriales</taxon>
        <taxon>Flavobacteriaceae</taxon>
    </lineage>
</organism>
<name>A0ABV8R9E7_9FLAO</name>
<protein>
    <submittedName>
        <fullName evidence="1">Uncharacterized protein</fullName>
    </submittedName>
</protein>
<comment type="caution">
    <text evidence="1">The sequence shown here is derived from an EMBL/GenBank/DDBJ whole genome shotgun (WGS) entry which is preliminary data.</text>
</comment>
<proteinExistence type="predicted"/>
<reference evidence="2" key="1">
    <citation type="journal article" date="2019" name="Int. J. Syst. Evol. Microbiol.">
        <title>The Global Catalogue of Microorganisms (GCM) 10K type strain sequencing project: providing services to taxonomists for standard genome sequencing and annotation.</title>
        <authorList>
            <consortium name="The Broad Institute Genomics Platform"/>
            <consortium name="The Broad Institute Genome Sequencing Center for Infectious Disease"/>
            <person name="Wu L."/>
            <person name="Ma J."/>
        </authorList>
    </citation>
    <scope>NUCLEOTIDE SEQUENCE [LARGE SCALE GENOMIC DNA]</scope>
    <source>
        <strain evidence="2">CECT 8655</strain>
    </source>
</reference>
<keyword evidence="2" id="KW-1185">Reference proteome</keyword>
<sequence>MEYYINNLTLTKKGDSRMIMYGKWSMLFGNYKGKIFDYKGNELFLIKKKINIWKLKVNYFITDKWGKSLEIYGKNKKHSIYVLKIDENIFELKLHKGNKKSLFYNNTQIAAIDEAIFLGKTTIITKSLEYLSEIFLMLFCLKIGENNKGITFNFGYIGKMEPIDLNWKP</sequence>
<evidence type="ECO:0000313" key="1">
    <source>
        <dbReference type="EMBL" id="MFC4269090.1"/>
    </source>
</evidence>
<dbReference type="RefSeq" id="WP_377409998.1">
    <property type="nucleotide sequence ID" value="NZ_JBHSCY010000002.1"/>
</dbReference>